<evidence type="ECO:0000313" key="3">
    <source>
        <dbReference type="EMBL" id="KAL3806180.1"/>
    </source>
</evidence>
<protein>
    <submittedName>
        <fullName evidence="3">Uncharacterized protein</fullName>
    </submittedName>
</protein>
<keyword evidence="4" id="KW-1185">Reference proteome</keyword>
<evidence type="ECO:0000256" key="1">
    <source>
        <dbReference type="SAM" id="Coils"/>
    </source>
</evidence>
<dbReference type="EMBL" id="JALLPB020000870">
    <property type="protein sequence ID" value="KAL3806180.1"/>
    <property type="molecule type" value="Genomic_DNA"/>
</dbReference>
<name>A0ABD3R0N9_9STRA</name>
<keyword evidence="1" id="KW-0175">Coiled coil</keyword>
<dbReference type="AlphaFoldDB" id="A0ABD3R0N9"/>
<feature type="compositionally biased region" description="Low complexity" evidence="2">
    <location>
        <begin position="353"/>
        <end position="367"/>
    </location>
</feature>
<accession>A0ABD3R0N9</accession>
<feature type="region of interest" description="Disordered" evidence="2">
    <location>
        <begin position="299"/>
        <end position="379"/>
    </location>
</feature>
<evidence type="ECO:0000313" key="4">
    <source>
        <dbReference type="Proteomes" id="UP001530377"/>
    </source>
</evidence>
<dbReference type="Proteomes" id="UP001530377">
    <property type="component" value="Unassembled WGS sequence"/>
</dbReference>
<sequence>MTALDHRALRYQNSKSYEELEDERLMDEAIDEMGTAPCPIAGNDVASRVNVEEQLRKEIRKVSDYLLEVHGMPTGRKGEGITRLIYENLNGLQSTLSSKNEKLEKARRVIDELQADVVCYNEHRQNLRHKANRNGFGQMFNGGEMELRAIASNNGHELDLLRRMKQWRTDGKRLILCLDANENIYRGELGRQLTEMDGLGMKEVVGDFTARQLGATYFRGSEPIDGIWATGNITVTNACMMPVGFGVGDHRLFVVDFATNVLAKKLAADAGKKDNKAYTAPEMCFQLGSARSVQTVHGANEGKHDNIPEPGVKLCPGTPASAAKPVNANQPMIEIASSEDDASSKEESEGSDDTSTSSDETSASASSVEDEQSALAGGR</sequence>
<proteinExistence type="predicted"/>
<evidence type="ECO:0000256" key="2">
    <source>
        <dbReference type="SAM" id="MobiDB-lite"/>
    </source>
</evidence>
<reference evidence="3 4" key="1">
    <citation type="submission" date="2024-10" db="EMBL/GenBank/DDBJ databases">
        <title>Updated reference genomes for cyclostephanoid diatoms.</title>
        <authorList>
            <person name="Roberts W.R."/>
            <person name="Alverson A.J."/>
        </authorList>
    </citation>
    <scope>NUCLEOTIDE SEQUENCE [LARGE SCALE GENOMIC DNA]</scope>
    <source>
        <strain evidence="3 4">AJA228-03</strain>
    </source>
</reference>
<feature type="coiled-coil region" evidence="1">
    <location>
        <begin position="89"/>
        <end position="130"/>
    </location>
</feature>
<organism evidence="3 4">
    <name type="scientific">Cyclostephanos tholiformis</name>
    <dbReference type="NCBI Taxonomy" id="382380"/>
    <lineage>
        <taxon>Eukaryota</taxon>
        <taxon>Sar</taxon>
        <taxon>Stramenopiles</taxon>
        <taxon>Ochrophyta</taxon>
        <taxon>Bacillariophyta</taxon>
        <taxon>Coscinodiscophyceae</taxon>
        <taxon>Thalassiosirophycidae</taxon>
        <taxon>Stephanodiscales</taxon>
        <taxon>Stephanodiscaceae</taxon>
        <taxon>Cyclostephanos</taxon>
    </lineage>
</organism>
<gene>
    <name evidence="3" type="ORF">ACHAXA_008049</name>
</gene>
<comment type="caution">
    <text evidence="3">The sequence shown here is derived from an EMBL/GenBank/DDBJ whole genome shotgun (WGS) entry which is preliminary data.</text>
</comment>